<accession>A0A5D3BNP6</accession>
<dbReference type="EMBL" id="SSTD01016830">
    <property type="protein sequence ID" value="TYK00372.1"/>
    <property type="molecule type" value="Genomic_DNA"/>
</dbReference>
<dbReference type="OrthoDB" id="1710792at2759"/>
<dbReference type="EMBL" id="SSTE01023130">
    <property type="protein sequence ID" value="KAA0025492.1"/>
    <property type="molecule type" value="Genomic_DNA"/>
</dbReference>
<evidence type="ECO:0000256" key="1">
    <source>
        <dbReference type="SAM" id="MobiDB-lite"/>
    </source>
</evidence>
<dbReference type="AlphaFoldDB" id="A0A5D3BNP6"/>
<dbReference type="Proteomes" id="UP000321393">
    <property type="component" value="Unassembled WGS sequence"/>
</dbReference>
<organism evidence="3 5">
    <name type="scientific">Cucumis melo var. makuwa</name>
    <name type="common">Oriental melon</name>
    <dbReference type="NCBI Taxonomy" id="1194695"/>
    <lineage>
        <taxon>Eukaryota</taxon>
        <taxon>Viridiplantae</taxon>
        <taxon>Streptophyta</taxon>
        <taxon>Embryophyta</taxon>
        <taxon>Tracheophyta</taxon>
        <taxon>Spermatophyta</taxon>
        <taxon>Magnoliopsida</taxon>
        <taxon>eudicotyledons</taxon>
        <taxon>Gunneridae</taxon>
        <taxon>Pentapetalae</taxon>
        <taxon>rosids</taxon>
        <taxon>fabids</taxon>
        <taxon>Cucurbitales</taxon>
        <taxon>Cucurbitaceae</taxon>
        <taxon>Benincaseae</taxon>
        <taxon>Cucumis</taxon>
    </lineage>
</organism>
<reference evidence="4 5" key="1">
    <citation type="submission" date="2019-08" db="EMBL/GenBank/DDBJ databases">
        <title>Draft genome sequences of two oriental melons (Cucumis melo L. var makuwa).</title>
        <authorList>
            <person name="Kwon S.-Y."/>
        </authorList>
    </citation>
    <scope>NUCLEOTIDE SEQUENCE [LARGE SCALE GENOMIC DNA]</scope>
    <source>
        <strain evidence="5">cv. Chang Bougi</strain>
        <strain evidence="4">cv. SW 3</strain>
        <tissue evidence="3">Leaf</tissue>
    </source>
</reference>
<protein>
    <submittedName>
        <fullName evidence="3">ACT domain-containing protein ACR11</fullName>
    </submittedName>
</protein>
<gene>
    <name evidence="3" type="ORF">E5676_scaffold1112G00380</name>
    <name evidence="2" type="ORF">E6C27_scaffold417G00990</name>
</gene>
<dbReference type="STRING" id="1194695.A0A5D3BNP6"/>
<comment type="caution">
    <text evidence="3">The sequence shown here is derived from an EMBL/GenBank/DDBJ whole genome shotgun (WGS) entry which is preliminary data.</text>
</comment>
<sequence length="59" mass="6340">MKSIPRALSATNVEDGSNSDTDTIPMPIVIIDQDYDQDATVVEITFGDQLGALLDTIKS</sequence>
<evidence type="ECO:0000313" key="4">
    <source>
        <dbReference type="Proteomes" id="UP000321393"/>
    </source>
</evidence>
<proteinExistence type="predicted"/>
<evidence type="ECO:0000313" key="2">
    <source>
        <dbReference type="EMBL" id="KAA0025492.1"/>
    </source>
</evidence>
<name>A0A5D3BNP6_CUCMM</name>
<dbReference type="Proteomes" id="UP000321947">
    <property type="component" value="Unassembled WGS sequence"/>
</dbReference>
<evidence type="ECO:0000313" key="3">
    <source>
        <dbReference type="EMBL" id="TYK00372.1"/>
    </source>
</evidence>
<feature type="region of interest" description="Disordered" evidence="1">
    <location>
        <begin position="1"/>
        <end position="24"/>
    </location>
</feature>
<feature type="compositionally biased region" description="Polar residues" evidence="1">
    <location>
        <begin position="9"/>
        <end position="22"/>
    </location>
</feature>
<evidence type="ECO:0000313" key="5">
    <source>
        <dbReference type="Proteomes" id="UP000321947"/>
    </source>
</evidence>